<evidence type="ECO:0000313" key="2">
    <source>
        <dbReference type="Proteomes" id="UP001225316"/>
    </source>
</evidence>
<comment type="caution">
    <text evidence="1">The sequence shown here is derived from an EMBL/GenBank/DDBJ whole genome shotgun (WGS) entry which is preliminary data.</text>
</comment>
<name>A0ABU1B064_9BACT</name>
<protein>
    <recommendedName>
        <fullName evidence="3">Knr4/Smi1-like domain-containing protein</fullName>
    </recommendedName>
</protein>
<reference evidence="1 2" key="1">
    <citation type="submission" date="2023-04" db="EMBL/GenBank/DDBJ databases">
        <title>A novel bacteria isolated from coastal sediment.</title>
        <authorList>
            <person name="Liu X.-J."/>
            <person name="Du Z.-J."/>
        </authorList>
    </citation>
    <scope>NUCLEOTIDE SEQUENCE [LARGE SCALE GENOMIC DNA]</scope>
    <source>
        <strain evidence="1 2">SDUM461003</strain>
    </source>
</reference>
<keyword evidence="2" id="KW-1185">Reference proteome</keyword>
<proteinExistence type="predicted"/>
<evidence type="ECO:0000313" key="1">
    <source>
        <dbReference type="EMBL" id="MDQ8209798.1"/>
    </source>
</evidence>
<sequence>MPVLTVHRKKMEAHTKNLKSLGFSEKNTNRILSLLPNHSELEPTQTYWIDSIERIIENNPEKNFLGLDEEPREKGIIFIGSCPNGDPVAVDLNDDNLPVYYLSHEEMFDSPIENIMEEVSKTIEEFELLVQKGTMPFDYFEI</sequence>
<dbReference type="EMBL" id="JARXHW010000178">
    <property type="protein sequence ID" value="MDQ8209798.1"/>
    <property type="molecule type" value="Genomic_DNA"/>
</dbReference>
<organism evidence="1 2">
    <name type="scientific">Thalassobacterium maritimum</name>
    <dbReference type="NCBI Taxonomy" id="3041265"/>
    <lineage>
        <taxon>Bacteria</taxon>
        <taxon>Pseudomonadati</taxon>
        <taxon>Verrucomicrobiota</taxon>
        <taxon>Opitutia</taxon>
        <taxon>Puniceicoccales</taxon>
        <taxon>Coraliomargaritaceae</taxon>
        <taxon>Thalassobacterium</taxon>
    </lineage>
</organism>
<evidence type="ECO:0008006" key="3">
    <source>
        <dbReference type="Google" id="ProtNLM"/>
    </source>
</evidence>
<gene>
    <name evidence="1" type="ORF">QEH52_19925</name>
</gene>
<dbReference type="Proteomes" id="UP001225316">
    <property type="component" value="Unassembled WGS sequence"/>
</dbReference>
<accession>A0ABU1B064</accession>